<evidence type="ECO:0000313" key="8">
    <source>
        <dbReference type="Proteomes" id="UP000004105"/>
    </source>
</evidence>
<dbReference type="HOGENOM" id="CLU_103309_0_1_4"/>
<dbReference type="Pfam" id="PF04390">
    <property type="entry name" value="LptE"/>
    <property type="match status" value="1"/>
</dbReference>
<keyword evidence="8" id="KW-1185">Reference proteome</keyword>
<evidence type="ECO:0000256" key="1">
    <source>
        <dbReference type="ARBA" id="ARBA00022729"/>
    </source>
</evidence>
<sequence>MPTPPFSDGPDSGKHMNKIPAAAAALLLAACGFHLKGTQPYDKLPFKNWNIQGGQLQQPLENALRRADGAPVPAAQAQAVLKVEEADTQKDVLTITRAALVADYLLVLKVRAQAYRNGEPLGGPMEVEVRRQLEYADSEVLGKQEEEETIRREMRRDAADQLVRRLAFLPR</sequence>
<comment type="similarity">
    <text evidence="6">Belongs to the LptE lipoprotein family.</text>
</comment>
<keyword evidence="1" id="KW-0732">Signal</keyword>
<evidence type="ECO:0000256" key="4">
    <source>
        <dbReference type="ARBA" id="ARBA00023237"/>
    </source>
</evidence>
<comment type="caution">
    <text evidence="7">The sequence shown here is derived from an EMBL/GenBank/DDBJ whole genome shotgun (WGS) entry which is preliminary data.</text>
</comment>
<dbReference type="AlphaFoldDB" id="F2BF78"/>
<dbReference type="EMBL" id="AFAY01000048">
    <property type="protein sequence ID" value="EGF08950.1"/>
    <property type="molecule type" value="Genomic_DNA"/>
</dbReference>
<comment type="subunit">
    <text evidence="6">Component of the lipopolysaccharide transport and assembly complex. Interacts with LptD.</text>
</comment>
<dbReference type="Proteomes" id="UP000004105">
    <property type="component" value="Unassembled WGS sequence"/>
</dbReference>
<name>F2BF78_9NEIS</name>
<dbReference type="PANTHER" id="PTHR38098:SF1">
    <property type="entry name" value="LPS-ASSEMBLY LIPOPROTEIN LPTE"/>
    <property type="match status" value="1"/>
</dbReference>
<keyword evidence="3" id="KW-0564">Palmitate</keyword>
<evidence type="ECO:0000256" key="2">
    <source>
        <dbReference type="ARBA" id="ARBA00023136"/>
    </source>
</evidence>
<proteinExistence type="inferred from homology"/>
<evidence type="ECO:0000256" key="6">
    <source>
        <dbReference type="HAMAP-Rule" id="MF_01186"/>
    </source>
</evidence>
<keyword evidence="5 7" id="KW-0449">Lipoprotein</keyword>
<dbReference type="InterPro" id="IPR007485">
    <property type="entry name" value="LPS_assembly_LptE"/>
</dbReference>
<dbReference type="PANTHER" id="PTHR38098">
    <property type="entry name" value="LPS-ASSEMBLY LIPOPROTEIN LPTE"/>
    <property type="match status" value="1"/>
</dbReference>
<evidence type="ECO:0000313" key="7">
    <source>
        <dbReference type="EMBL" id="EGF08950.1"/>
    </source>
</evidence>
<accession>F2BF78</accession>
<keyword evidence="2 6" id="KW-0472">Membrane</keyword>
<dbReference type="GO" id="GO:0009279">
    <property type="term" value="C:cell outer membrane"/>
    <property type="evidence" value="ECO:0007669"/>
    <property type="project" value="UniProtKB-UniRule"/>
</dbReference>
<dbReference type="GO" id="GO:1990351">
    <property type="term" value="C:transporter complex"/>
    <property type="evidence" value="ECO:0007669"/>
    <property type="project" value="TreeGrafter"/>
</dbReference>
<comment type="function">
    <text evidence="6">Together with LptD, is involved in the assembly of lipopolysaccharide (LPS) at the surface of the outer membrane. Required for the proper assembly of LptD. Binds LPS and may serve as the LPS recognition site at the outer membrane.</text>
</comment>
<dbReference type="Gene3D" id="3.30.160.150">
    <property type="entry name" value="Lipoprotein like domain"/>
    <property type="match status" value="1"/>
</dbReference>
<reference evidence="7 8" key="1">
    <citation type="submission" date="2011-02" db="EMBL/GenBank/DDBJ databases">
        <authorList>
            <person name="Muzny D."/>
            <person name="Qin X."/>
            <person name="Deng J."/>
            <person name="Jiang H."/>
            <person name="Liu Y."/>
            <person name="Qu J."/>
            <person name="Song X.-Z."/>
            <person name="Zhang L."/>
            <person name="Thornton R."/>
            <person name="Coyle M."/>
            <person name="Francisco L."/>
            <person name="Jackson L."/>
            <person name="Javaid M."/>
            <person name="Korchina V."/>
            <person name="Kovar C."/>
            <person name="Mata R."/>
            <person name="Mathew T."/>
            <person name="Ngo R."/>
            <person name="Nguyen L."/>
            <person name="Nguyen N."/>
            <person name="Okwuonu G."/>
            <person name="Ongeri F."/>
            <person name="Pham C."/>
            <person name="Simmons D."/>
            <person name="Wilczek-Boney K."/>
            <person name="Hale W."/>
            <person name="Jakkamsetti A."/>
            <person name="Pham P."/>
            <person name="Ruth R."/>
            <person name="San Lucas F."/>
            <person name="Warren J."/>
            <person name="Zhang J."/>
            <person name="Zhao Z."/>
            <person name="Zhou C."/>
            <person name="Zhu D."/>
            <person name="Lee S."/>
            <person name="Bess C."/>
            <person name="Blankenburg K."/>
            <person name="Forbes L."/>
            <person name="Fu Q."/>
            <person name="Gubbala S."/>
            <person name="Hirani K."/>
            <person name="Jayaseelan J.C."/>
            <person name="Lara F."/>
            <person name="Munidasa M."/>
            <person name="Palculict T."/>
            <person name="Patil S."/>
            <person name="Pu L.-L."/>
            <person name="Saada N."/>
            <person name="Tang L."/>
            <person name="Weissenberger G."/>
            <person name="Zhu Y."/>
            <person name="Hemphill L."/>
            <person name="Shang Y."/>
            <person name="Youmans B."/>
            <person name="Ayvaz T."/>
            <person name="Ross M."/>
            <person name="Santibanez J."/>
            <person name="Aqrawi P."/>
            <person name="Gross S."/>
            <person name="Joshi V."/>
            <person name="Fowler G."/>
            <person name="Nazareth L."/>
            <person name="Reid J."/>
            <person name="Worley K."/>
            <person name="Petrosino J."/>
            <person name="Highlander S."/>
            <person name="Gibbs R."/>
        </authorList>
    </citation>
    <scope>NUCLEOTIDE SEQUENCE [LARGE SCALE GENOMIC DNA]</scope>
    <source>
        <strain evidence="7 8">ATCC BAA-1200</strain>
    </source>
</reference>
<keyword evidence="4 6" id="KW-0998">Cell outer membrane</keyword>
<gene>
    <name evidence="6" type="primary">lptE</name>
    <name evidence="7" type="ORF">HMPREF9123_2385</name>
</gene>
<dbReference type="HAMAP" id="MF_01186">
    <property type="entry name" value="LPS_assembly_LptE"/>
    <property type="match status" value="1"/>
</dbReference>
<evidence type="ECO:0000256" key="3">
    <source>
        <dbReference type="ARBA" id="ARBA00023139"/>
    </source>
</evidence>
<dbReference type="GO" id="GO:0043165">
    <property type="term" value="P:Gram-negative-bacterium-type cell outer membrane assembly"/>
    <property type="evidence" value="ECO:0007669"/>
    <property type="project" value="UniProtKB-UniRule"/>
</dbReference>
<dbReference type="STRING" id="267212.GCA_001063965_01995"/>
<organism evidence="7 8">
    <name type="scientific">Neisseria bacilliformis ATCC BAA-1200</name>
    <dbReference type="NCBI Taxonomy" id="888742"/>
    <lineage>
        <taxon>Bacteria</taxon>
        <taxon>Pseudomonadati</taxon>
        <taxon>Pseudomonadota</taxon>
        <taxon>Betaproteobacteria</taxon>
        <taxon>Neisseriales</taxon>
        <taxon>Neisseriaceae</taxon>
        <taxon>Neisseria</taxon>
    </lineage>
</organism>
<evidence type="ECO:0000256" key="5">
    <source>
        <dbReference type="ARBA" id="ARBA00023288"/>
    </source>
</evidence>
<protein>
    <recommendedName>
        <fullName evidence="6">LPS-assembly lipoprotein LptE</fullName>
    </recommendedName>
</protein>